<organism evidence="1 2">
    <name type="scientific">Streptomyces himalayensis subsp. aureolus</name>
    <dbReference type="NCBI Taxonomy" id="2758039"/>
    <lineage>
        <taxon>Bacteria</taxon>
        <taxon>Bacillati</taxon>
        <taxon>Actinomycetota</taxon>
        <taxon>Actinomycetes</taxon>
        <taxon>Kitasatosporales</taxon>
        <taxon>Streptomycetaceae</taxon>
        <taxon>Streptomyces</taxon>
        <taxon>Streptomyces himalayensis</taxon>
    </lineage>
</organism>
<evidence type="ECO:0000313" key="1">
    <source>
        <dbReference type="EMBL" id="MBA4867395.1"/>
    </source>
</evidence>
<proteinExistence type="predicted"/>
<name>A0A7W2D9V8_9ACTN</name>
<evidence type="ECO:0000313" key="2">
    <source>
        <dbReference type="Proteomes" id="UP000586976"/>
    </source>
</evidence>
<dbReference type="RefSeq" id="WP_181868706.1">
    <property type="nucleotide sequence ID" value="NZ_JACEQY010000180.1"/>
</dbReference>
<gene>
    <name evidence="1" type="ORF">H1V43_40290</name>
</gene>
<keyword evidence="2" id="KW-1185">Reference proteome</keyword>
<reference evidence="1 2" key="1">
    <citation type="submission" date="2020-07" db="EMBL/GenBank/DDBJ databases">
        <title>Streptomyces isolated from Indian soil.</title>
        <authorList>
            <person name="Mandal S."/>
            <person name="Maiti P.K."/>
        </authorList>
    </citation>
    <scope>NUCLEOTIDE SEQUENCE [LARGE SCALE GENOMIC DNA]</scope>
    <source>
        <strain evidence="1 2">PSKA54</strain>
    </source>
</reference>
<protein>
    <submittedName>
        <fullName evidence="1">Uncharacterized protein</fullName>
    </submittedName>
</protein>
<dbReference type="AlphaFoldDB" id="A0A7W2D9V8"/>
<comment type="caution">
    <text evidence="1">The sequence shown here is derived from an EMBL/GenBank/DDBJ whole genome shotgun (WGS) entry which is preliminary data.</text>
</comment>
<accession>A0A7W2D9V8</accession>
<dbReference type="EMBL" id="JACEQY010000180">
    <property type="protein sequence ID" value="MBA4867395.1"/>
    <property type="molecule type" value="Genomic_DNA"/>
</dbReference>
<sequence length="59" mass="6029">QRPALTASDRRQQPVELLALGLPAQQLGATPFGLCAGAARVALGSVTIAHAAREPRIAA</sequence>
<feature type="non-terminal residue" evidence="1">
    <location>
        <position position="1"/>
    </location>
</feature>
<dbReference type="Proteomes" id="UP000586976">
    <property type="component" value="Unassembled WGS sequence"/>
</dbReference>